<dbReference type="AlphaFoldDB" id="A0AAU7YV62"/>
<reference evidence="1" key="2">
    <citation type="journal article" date="2024" name="Environ. Microbiol.">
        <title>Genome analysis and description of Tunturibacter gen. nov. expands the diversity of Terriglobia in tundra soils.</title>
        <authorList>
            <person name="Messyasz A."/>
            <person name="Mannisto M.K."/>
            <person name="Kerkhof L.J."/>
            <person name="Haggblom M.M."/>
        </authorList>
    </citation>
    <scope>NUCLEOTIDE SEQUENCE</scope>
    <source>
        <strain evidence="1">M8UP39</strain>
    </source>
</reference>
<name>A0AAU7YV62_9BACT</name>
<dbReference type="RefSeq" id="WP_353073974.1">
    <property type="nucleotide sequence ID" value="NZ_CP132938.1"/>
</dbReference>
<dbReference type="KEGG" id="tgi:RBB81_12815"/>
<dbReference type="EMBL" id="CP132938">
    <property type="protein sequence ID" value="XCB20482.1"/>
    <property type="molecule type" value="Genomic_DNA"/>
</dbReference>
<accession>A0AAU7YV62</accession>
<protein>
    <submittedName>
        <fullName evidence="1">Uncharacterized protein</fullName>
    </submittedName>
</protein>
<evidence type="ECO:0000313" key="1">
    <source>
        <dbReference type="EMBL" id="XCB20482.1"/>
    </source>
</evidence>
<gene>
    <name evidence="1" type="ORF">RBB81_12815</name>
</gene>
<organism evidence="1">
    <name type="scientific">Tunturiibacter gelidiferens</name>
    <dbReference type="NCBI Taxonomy" id="3069689"/>
    <lineage>
        <taxon>Bacteria</taxon>
        <taxon>Pseudomonadati</taxon>
        <taxon>Acidobacteriota</taxon>
        <taxon>Terriglobia</taxon>
        <taxon>Terriglobales</taxon>
        <taxon>Acidobacteriaceae</taxon>
        <taxon>Tunturiibacter</taxon>
    </lineage>
</organism>
<reference evidence="1" key="1">
    <citation type="submission" date="2023-08" db="EMBL/GenBank/DDBJ databases">
        <authorList>
            <person name="Messyasz A."/>
            <person name="Mannisto M.K."/>
            <person name="Kerkhof L.J."/>
            <person name="Haggblom M."/>
        </authorList>
    </citation>
    <scope>NUCLEOTIDE SEQUENCE</scope>
    <source>
        <strain evidence="1">M8UP39</strain>
    </source>
</reference>
<sequence length="59" mass="6579">MATSGQECILNRIFRVGCVAQVSISPSVKRRQALRENVLHILSFFFQDADIEALLASEV</sequence>
<proteinExistence type="predicted"/>